<dbReference type="RefSeq" id="XP_037189921.1">
    <property type="nucleotide sequence ID" value="XM_037339871.1"/>
</dbReference>
<sequence>MEVVNKETKASYQPLSNLDDGEELSASKNARLLPRLSPQCFLACNVAILLLNVSLITVLMSWALTKNALRATDCMLPPTPNEKLLQRQQRTFTLSSAWSGAPSNETDQAWKNLVEDDMGAFSISGKLFQQVNPSLETGVRVPYEPEDKYVATFDVVHKLHCLVSELLQTYPLCDTFARQQAHTYVPESYSSELLPRSVSRLSRLLWPHVNGGSGASRALYRADSPVVDV</sequence>
<gene>
    <name evidence="3" type="ORF">Bfra_009528</name>
</gene>
<comment type="similarity">
    <text evidence="1">Belongs to the ustYa family.</text>
</comment>
<dbReference type="GeneID" id="59263563"/>
<protein>
    <submittedName>
        <fullName evidence="3">Uncharacterized protein</fullName>
    </submittedName>
</protein>
<evidence type="ECO:0000256" key="2">
    <source>
        <dbReference type="SAM" id="Phobius"/>
    </source>
</evidence>
<keyword evidence="2" id="KW-1133">Transmembrane helix</keyword>
<organism evidence="3 4">
    <name type="scientific">Botrytis fragariae</name>
    <dbReference type="NCBI Taxonomy" id="1964551"/>
    <lineage>
        <taxon>Eukaryota</taxon>
        <taxon>Fungi</taxon>
        <taxon>Dikarya</taxon>
        <taxon>Ascomycota</taxon>
        <taxon>Pezizomycotina</taxon>
        <taxon>Leotiomycetes</taxon>
        <taxon>Helotiales</taxon>
        <taxon>Sclerotiniaceae</taxon>
        <taxon>Botrytis</taxon>
    </lineage>
</organism>
<keyword evidence="4" id="KW-1185">Reference proteome</keyword>
<reference evidence="3 4" key="1">
    <citation type="journal article" date="2020" name="Phytopathology">
        <title>A high-quality genome resource of Botrytis fragariae, a new and rapidly spreading fungal pathogen causing strawberry gray mold in the U.S.A.</title>
        <authorList>
            <person name="Wu Y."/>
            <person name="Saski C.A."/>
            <person name="Schnabel G."/>
            <person name="Xiao S."/>
            <person name="Hu M."/>
        </authorList>
    </citation>
    <scope>NUCLEOTIDE SEQUENCE [LARGE SCALE GENOMIC DNA]</scope>
    <source>
        <strain evidence="3 4">BVB16</strain>
    </source>
</reference>
<comment type="caution">
    <text evidence="3">The sequence shown here is derived from an EMBL/GenBank/DDBJ whole genome shotgun (WGS) entry which is preliminary data.</text>
</comment>
<evidence type="ECO:0000256" key="1">
    <source>
        <dbReference type="ARBA" id="ARBA00035112"/>
    </source>
</evidence>
<dbReference type="OrthoDB" id="3470719at2759"/>
<evidence type="ECO:0000313" key="3">
    <source>
        <dbReference type="EMBL" id="KAF5870974.1"/>
    </source>
</evidence>
<dbReference type="GO" id="GO:0043386">
    <property type="term" value="P:mycotoxin biosynthetic process"/>
    <property type="evidence" value="ECO:0007669"/>
    <property type="project" value="InterPro"/>
</dbReference>
<dbReference type="Proteomes" id="UP000531561">
    <property type="component" value="Unassembled WGS sequence"/>
</dbReference>
<dbReference type="Pfam" id="PF11807">
    <property type="entry name" value="UstYa"/>
    <property type="match status" value="1"/>
</dbReference>
<dbReference type="EMBL" id="JABFCT010000013">
    <property type="protein sequence ID" value="KAF5870974.1"/>
    <property type="molecule type" value="Genomic_DNA"/>
</dbReference>
<proteinExistence type="inferred from homology"/>
<feature type="transmembrane region" description="Helical" evidence="2">
    <location>
        <begin position="40"/>
        <end position="64"/>
    </location>
</feature>
<dbReference type="PANTHER" id="PTHR33365">
    <property type="entry name" value="YALI0B05434P"/>
    <property type="match status" value="1"/>
</dbReference>
<dbReference type="PANTHER" id="PTHR33365:SF12">
    <property type="entry name" value="TAT PATHWAY SIGNAL SEQUENCE"/>
    <property type="match status" value="1"/>
</dbReference>
<evidence type="ECO:0000313" key="4">
    <source>
        <dbReference type="Proteomes" id="UP000531561"/>
    </source>
</evidence>
<dbReference type="InterPro" id="IPR021765">
    <property type="entry name" value="UstYa-like"/>
</dbReference>
<accession>A0A8H6EG07</accession>
<keyword evidence="2" id="KW-0472">Membrane</keyword>
<name>A0A8H6EG07_9HELO</name>
<keyword evidence="2" id="KW-0812">Transmembrane</keyword>
<dbReference type="AlphaFoldDB" id="A0A8H6EG07"/>